<feature type="compositionally biased region" description="Polar residues" evidence="3">
    <location>
        <begin position="1054"/>
        <end position="1070"/>
    </location>
</feature>
<dbReference type="InterPro" id="IPR001789">
    <property type="entry name" value="Sig_transdc_resp-reg_receiver"/>
</dbReference>
<dbReference type="SUPFAM" id="SSF55781">
    <property type="entry name" value="GAF domain-like"/>
    <property type="match status" value="1"/>
</dbReference>
<dbReference type="InterPro" id="IPR003594">
    <property type="entry name" value="HATPase_dom"/>
</dbReference>
<dbReference type="PROSITE" id="PS50110">
    <property type="entry name" value="RESPONSE_REGULATORY"/>
    <property type="match status" value="1"/>
</dbReference>
<sequence>MSHPVDLQEAQQKLQQVSFGTSREREFFKYLPPYHSQTGTLQHVNRHTQPSEFVARPSPDSVLTAFAQLGALRLDSKRALISLFGRHEQHILAEATRTLSLQDNTEHTTHDGMWIGSCTMSYDRGFCQAAMKSSSSKTLVVPDLTQDEQFKDHQDVTNYPHIRFLAYSPIVSPKGIVIGAYLVLDDKPHEPLSADLERFLVDISNTVMDYLSATKSRNQQRRSERMIIGLGSFLDGKGSLRNSWSNANEDVLAPGEEAREGQINERQQEKQVEDSVSQAMTKAQPRHLPFRPSNYNTHQKLKPTAQKEIQQLSAKAKISTKDFAEPKPQSSSTEPDDEGHRKQRSKEMYTTQVKETFSRAANIIRESIEVEAAVFFDANFGSQSSLVNAPSDSETSGGESSFSSEDDANVGYPKVSTRHGLSKAAHSPSVGKNTVNPCKILGFSASAASSVNDQLIGDNKIALSENFLAHLLRRYPRGKIFNYSEDGGMSASDTGESKNFPHLAGKKYKKTSKTKIRQDSTTLLQIAPDARSIIFSPLWDSHKERWHSCCLSWTRVPHRVFTSNDELSFLFAFGNSIMAEVNRLAALLSERAKADLLAGISHELRSPLHGIFGVVDLLVDTSMDVLQRGFLHTISSCASTLLGSIDQLLEYASINDVRPNSSQDAGHRKVTGEQETGPEKLDENFVIQLDAAVEESIESVFAGHSLLNNDKLWKGSFDHTNSDNERNKVSVVLDIDRTQHFKFATRPGAWHVILTNIFGNALKFTKEGYIFISLKTTPVPVGPNYDGKLARSKITLSIADTGCGMEDDFVQNEITTAFSQEDTLSSGNGLGLNITSRLVSALGGSIHVKSEKNVGTEVVTTMVLDHIPESGPNDRVTDDFFPIAENGLMSGKTISIVGLNSSHKDVALYLSLQKLCRDWLDMDAKLFTPSDREFGNTDFCIVPHTYLQGTSLPDLVSSLEVGKRRLPLPVIVICSSLKVAHSMSLSHNQSNDAQIVEYISQPCGPRKLAKTLEACLRRQQQQFDLGSDKGEISNSRTTTALPLPPNRFERHSLFQPQNPDGDQPTASNESLNKLCEPKESSMGNIGIPCASEAEQPSAEEELKPQQNFPTSVLLVDDNAINLKLLIAYMKKLGCNYLTAQNGQEALDCFRENAADIAIILMDISMPVMDGLESTRQIRALENAMEAKERTLIYCLTGVAQAETEHEAIASGMDMFLTKPVRLDKLLPLIEGKVPTSPPKKKQHNNP</sequence>
<dbReference type="InterPro" id="IPR050956">
    <property type="entry name" value="2C_system_His_kinase"/>
</dbReference>
<dbReference type="InterPro" id="IPR036890">
    <property type="entry name" value="HATPase_C_sf"/>
</dbReference>
<feature type="compositionally biased region" description="Low complexity" evidence="3">
    <location>
        <begin position="391"/>
        <end position="403"/>
    </location>
</feature>
<feature type="domain" description="Response regulatory" evidence="5">
    <location>
        <begin position="1111"/>
        <end position="1233"/>
    </location>
</feature>
<dbReference type="FunFam" id="3.30.450.40:FF:000083">
    <property type="entry name" value="Sensor histidine kinase/response regulator, putative (AFU_orthologue AFUA_4G00660)"/>
    <property type="match status" value="1"/>
</dbReference>
<dbReference type="GO" id="GO:0000155">
    <property type="term" value="F:phosphorelay sensor kinase activity"/>
    <property type="evidence" value="ECO:0007669"/>
    <property type="project" value="InterPro"/>
</dbReference>
<dbReference type="SMART" id="SM00448">
    <property type="entry name" value="REC"/>
    <property type="match status" value="1"/>
</dbReference>
<dbReference type="CDD" id="cd00082">
    <property type="entry name" value="HisKA"/>
    <property type="match status" value="1"/>
</dbReference>
<dbReference type="InterPro" id="IPR005467">
    <property type="entry name" value="His_kinase_dom"/>
</dbReference>
<feature type="region of interest" description="Disordered" evidence="3">
    <location>
        <begin position="1026"/>
        <end position="1070"/>
    </location>
</feature>
<dbReference type="SUPFAM" id="SSF52172">
    <property type="entry name" value="CheY-like"/>
    <property type="match status" value="1"/>
</dbReference>
<feature type="modified residue" description="4-aspartylphosphate" evidence="2">
    <location>
        <position position="1162"/>
    </location>
</feature>
<dbReference type="Proteomes" id="UP001148299">
    <property type="component" value="Unassembled WGS sequence"/>
</dbReference>
<gene>
    <name evidence="6" type="ORF">N7541_011782</name>
</gene>
<dbReference type="SUPFAM" id="SSF47384">
    <property type="entry name" value="Homodimeric domain of signal transducing histidine kinase"/>
    <property type="match status" value="1"/>
</dbReference>
<feature type="compositionally biased region" description="Basic and acidic residues" evidence="3">
    <location>
        <begin position="256"/>
        <end position="273"/>
    </location>
</feature>
<dbReference type="Pfam" id="PF00512">
    <property type="entry name" value="HisKA"/>
    <property type="match status" value="1"/>
</dbReference>
<dbReference type="Gene3D" id="1.10.287.130">
    <property type="match status" value="1"/>
</dbReference>
<dbReference type="InterPro" id="IPR011006">
    <property type="entry name" value="CheY-like_superfamily"/>
</dbReference>
<name>A0A9W9QR81_PENBR</name>
<comment type="caution">
    <text evidence="6">The sequence shown here is derived from an EMBL/GenBank/DDBJ whole genome shotgun (WGS) entry which is preliminary data.</text>
</comment>
<feature type="region of interest" description="Disordered" evidence="3">
    <location>
        <begin position="387"/>
        <end position="430"/>
    </location>
</feature>
<keyword evidence="7" id="KW-1185">Reference proteome</keyword>
<accession>A0A9W9QR81</accession>
<evidence type="ECO:0000256" key="2">
    <source>
        <dbReference type="PROSITE-ProRule" id="PRU00169"/>
    </source>
</evidence>
<evidence type="ECO:0000256" key="3">
    <source>
        <dbReference type="SAM" id="MobiDB-lite"/>
    </source>
</evidence>
<dbReference type="Pfam" id="PF00072">
    <property type="entry name" value="Response_reg"/>
    <property type="match status" value="1"/>
</dbReference>
<reference evidence="6" key="2">
    <citation type="journal article" date="2023" name="IMA Fungus">
        <title>Comparative genomic study of the Penicillium genus elucidates a diverse pangenome and 15 lateral gene transfer events.</title>
        <authorList>
            <person name="Petersen C."/>
            <person name="Sorensen T."/>
            <person name="Nielsen M.R."/>
            <person name="Sondergaard T.E."/>
            <person name="Sorensen J.L."/>
            <person name="Fitzpatrick D.A."/>
            <person name="Frisvad J.C."/>
            <person name="Nielsen K.L."/>
        </authorList>
    </citation>
    <scope>NUCLEOTIDE SEQUENCE</scope>
    <source>
        <strain evidence="6">IBT 35675</strain>
    </source>
</reference>
<dbReference type="PRINTS" id="PR00344">
    <property type="entry name" value="BCTRLSENSOR"/>
</dbReference>
<evidence type="ECO:0000313" key="7">
    <source>
        <dbReference type="Proteomes" id="UP001148299"/>
    </source>
</evidence>
<evidence type="ECO:0000256" key="1">
    <source>
        <dbReference type="ARBA" id="ARBA00022553"/>
    </source>
</evidence>
<dbReference type="SMART" id="SM00388">
    <property type="entry name" value="HisKA"/>
    <property type="match status" value="1"/>
</dbReference>
<dbReference type="SUPFAM" id="SSF55874">
    <property type="entry name" value="ATPase domain of HSP90 chaperone/DNA topoisomerase II/histidine kinase"/>
    <property type="match status" value="1"/>
</dbReference>
<dbReference type="PANTHER" id="PTHR43719:SF69">
    <property type="entry name" value="HISTIDINE KINASE G7"/>
    <property type="match status" value="1"/>
</dbReference>
<dbReference type="AlphaFoldDB" id="A0A9W9QR81"/>
<evidence type="ECO:0000259" key="4">
    <source>
        <dbReference type="PROSITE" id="PS50109"/>
    </source>
</evidence>
<dbReference type="PANTHER" id="PTHR43719">
    <property type="entry name" value="TWO-COMPONENT HISTIDINE KINASE"/>
    <property type="match status" value="1"/>
</dbReference>
<reference evidence="6" key="1">
    <citation type="submission" date="2022-12" db="EMBL/GenBank/DDBJ databases">
        <authorList>
            <person name="Petersen C."/>
        </authorList>
    </citation>
    <scope>NUCLEOTIDE SEQUENCE</scope>
    <source>
        <strain evidence="6">IBT 35675</strain>
    </source>
</reference>
<keyword evidence="1 2" id="KW-0597">Phosphoprotein</keyword>
<dbReference type="InterPro" id="IPR029016">
    <property type="entry name" value="GAF-like_dom_sf"/>
</dbReference>
<organism evidence="6 7">
    <name type="scientific">Penicillium brevicompactum</name>
    <dbReference type="NCBI Taxonomy" id="5074"/>
    <lineage>
        <taxon>Eukaryota</taxon>
        <taxon>Fungi</taxon>
        <taxon>Dikarya</taxon>
        <taxon>Ascomycota</taxon>
        <taxon>Pezizomycotina</taxon>
        <taxon>Eurotiomycetes</taxon>
        <taxon>Eurotiomycetidae</taxon>
        <taxon>Eurotiales</taxon>
        <taxon>Aspergillaceae</taxon>
        <taxon>Penicillium</taxon>
    </lineage>
</organism>
<feature type="domain" description="Histidine kinase" evidence="4">
    <location>
        <begin position="599"/>
        <end position="866"/>
    </location>
</feature>
<dbReference type="Gene3D" id="3.30.565.10">
    <property type="entry name" value="Histidine kinase-like ATPase, C-terminal domain"/>
    <property type="match status" value="1"/>
</dbReference>
<feature type="region of interest" description="Disordered" evidence="3">
    <location>
        <begin position="253"/>
        <end position="353"/>
    </location>
</feature>
<proteinExistence type="predicted"/>
<dbReference type="Pfam" id="PF02518">
    <property type="entry name" value="HATPase_c"/>
    <property type="match status" value="1"/>
</dbReference>
<dbReference type="EMBL" id="JAPZBR010000008">
    <property type="protein sequence ID" value="KAJ5342658.1"/>
    <property type="molecule type" value="Genomic_DNA"/>
</dbReference>
<protein>
    <submittedName>
        <fullName evidence="6">Uncharacterized protein</fullName>
    </submittedName>
</protein>
<dbReference type="CDD" id="cd17546">
    <property type="entry name" value="REC_hyHK_CKI1_RcsC-like"/>
    <property type="match status" value="1"/>
</dbReference>
<dbReference type="SMART" id="SM00387">
    <property type="entry name" value="HATPase_c"/>
    <property type="match status" value="1"/>
</dbReference>
<dbReference type="InterPro" id="IPR036097">
    <property type="entry name" value="HisK_dim/P_sf"/>
</dbReference>
<evidence type="ECO:0000313" key="6">
    <source>
        <dbReference type="EMBL" id="KAJ5342658.1"/>
    </source>
</evidence>
<evidence type="ECO:0000259" key="5">
    <source>
        <dbReference type="PROSITE" id="PS50110"/>
    </source>
</evidence>
<dbReference type="Gene3D" id="3.40.50.2300">
    <property type="match status" value="1"/>
</dbReference>
<dbReference type="Gene3D" id="3.30.450.40">
    <property type="match status" value="1"/>
</dbReference>
<dbReference type="PROSITE" id="PS50109">
    <property type="entry name" value="HIS_KIN"/>
    <property type="match status" value="1"/>
</dbReference>
<dbReference type="InterPro" id="IPR003661">
    <property type="entry name" value="HisK_dim/P_dom"/>
</dbReference>
<dbReference type="InterPro" id="IPR004358">
    <property type="entry name" value="Sig_transdc_His_kin-like_C"/>
</dbReference>